<accession>A0A4U8T1T7</accession>
<keyword evidence="2" id="KW-1185">Reference proteome</keyword>
<sequence length="263" mass="31458">MLDLKDMSDLCEEYNIKERVFYKLLLRSLKEYYTQRKIIFFDIYKQHIAYVDRKKIDKVRDYGTALRFFKPSQKDLKQIKIILARYLKKHKQRVMRKNKDMRKKIFINALGSSYIRATIVEIEEESVLLSLTKNGERVGNLKIYVPILSFFDDDVIEKGHNFLVKIRGVRAENGMFLVEGTRRDSGIIKLEFKEIFDVFVERLLVKTAEEELFKREDFAYRILDIDLNKKEVHIQLKNKRMGRFVAVVAKVTQSRLGFRVIWR</sequence>
<dbReference type="RefSeq" id="WP_034586439.1">
    <property type="nucleotide sequence ID" value="NZ_JRPE02000002.1"/>
</dbReference>
<name>A0A4U8T1T7_9HELI</name>
<reference evidence="1 2" key="1">
    <citation type="journal article" date="2014" name="Genome Announc.">
        <title>Draft genome sequences of eight enterohepatic helicobacter species isolated from both laboratory and wild rodents.</title>
        <authorList>
            <person name="Sheh A."/>
            <person name="Shen Z."/>
            <person name="Fox J.G."/>
        </authorList>
    </citation>
    <scope>NUCLEOTIDE SEQUENCE [LARGE SCALE GENOMIC DNA]</scope>
    <source>
        <strain evidence="1 2">MIT 96-1001</strain>
    </source>
</reference>
<dbReference type="AlphaFoldDB" id="A0A4U8T1T7"/>
<dbReference type="EMBL" id="JRPE02000002">
    <property type="protein sequence ID" value="TLD93371.1"/>
    <property type="molecule type" value="Genomic_DNA"/>
</dbReference>
<gene>
    <name evidence="1" type="ORF">LS74_001175</name>
</gene>
<evidence type="ECO:0000313" key="1">
    <source>
        <dbReference type="EMBL" id="TLD93371.1"/>
    </source>
</evidence>
<evidence type="ECO:0000313" key="2">
    <source>
        <dbReference type="Proteomes" id="UP000029921"/>
    </source>
</evidence>
<protein>
    <submittedName>
        <fullName evidence="1">Uncharacterized protein</fullName>
    </submittedName>
</protein>
<proteinExistence type="predicted"/>
<organism evidence="1 2">
    <name type="scientific">Helicobacter magdeburgensis</name>
    <dbReference type="NCBI Taxonomy" id="471858"/>
    <lineage>
        <taxon>Bacteria</taxon>
        <taxon>Pseudomonadati</taxon>
        <taxon>Campylobacterota</taxon>
        <taxon>Epsilonproteobacteria</taxon>
        <taxon>Campylobacterales</taxon>
        <taxon>Helicobacteraceae</taxon>
        <taxon>Helicobacter</taxon>
    </lineage>
</organism>
<comment type="caution">
    <text evidence="1">The sequence shown here is derived from an EMBL/GenBank/DDBJ whole genome shotgun (WGS) entry which is preliminary data.</text>
</comment>
<dbReference type="Proteomes" id="UP000029921">
    <property type="component" value="Unassembled WGS sequence"/>
</dbReference>